<gene>
    <name evidence="2" type="ORF">E5288_WYG000135</name>
</gene>
<protein>
    <submittedName>
        <fullName evidence="2">Uncharacterized protein</fullName>
    </submittedName>
</protein>
<feature type="compositionally biased region" description="Polar residues" evidence="1">
    <location>
        <begin position="91"/>
        <end position="102"/>
    </location>
</feature>
<evidence type="ECO:0000313" key="3">
    <source>
        <dbReference type="Proteomes" id="UP000322234"/>
    </source>
</evidence>
<keyword evidence="3" id="KW-1185">Reference proteome</keyword>
<accession>A0A6B0RDS1</accession>
<dbReference type="Proteomes" id="UP000322234">
    <property type="component" value="Unassembled WGS sequence"/>
</dbReference>
<proteinExistence type="predicted"/>
<feature type="compositionally biased region" description="Low complexity" evidence="1">
    <location>
        <begin position="66"/>
        <end position="78"/>
    </location>
</feature>
<evidence type="ECO:0000256" key="1">
    <source>
        <dbReference type="SAM" id="MobiDB-lite"/>
    </source>
</evidence>
<organism evidence="2 3">
    <name type="scientific">Bos mutus</name>
    <name type="common">wild yak</name>
    <dbReference type="NCBI Taxonomy" id="72004"/>
    <lineage>
        <taxon>Eukaryota</taxon>
        <taxon>Metazoa</taxon>
        <taxon>Chordata</taxon>
        <taxon>Craniata</taxon>
        <taxon>Vertebrata</taxon>
        <taxon>Euteleostomi</taxon>
        <taxon>Mammalia</taxon>
        <taxon>Eutheria</taxon>
        <taxon>Laurasiatheria</taxon>
        <taxon>Artiodactyla</taxon>
        <taxon>Ruminantia</taxon>
        <taxon>Pecora</taxon>
        <taxon>Bovidae</taxon>
        <taxon>Bovinae</taxon>
        <taxon>Bos</taxon>
    </lineage>
</organism>
<name>A0A6B0RDS1_9CETA</name>
<evidence type="ECO:0000313" key="2">
    <source>
        <dbReference type="EMBL" id="MXQ87492.1"/>
    </source>
</evidence>
<dbReference type="EMBL" id="VBQZ03000038">
    <property type="protein sequence ID" value="MXQ87492.1"/>
    <property type="molecule type" value="Genomic_DNA"/>
</dbReference>
<dbReference type="AlphaFoldDB" id="A0A6B0RDS1"/>
<feature type="region of interest" description="Disordered" evidence="1">
    <location>
        <begin position="66"/>
        <end position="102"/>
    </location>
</feature>
<reference evidence="2" key="1">
    <citation type="submission" date="2019-10" db="EMBL/GenBank/DDBJ databases">
        <title>The sequence and de novo assembly of the wild yak genome.</title>
        <authorList>
            <person name="Liu Y."/>
        </authorList>
    </citation>
    <scope>NUCLEOTIDE SEQUENCE [LARGE SCALE GENOMIC DNA]</scope>
    <source>
        <strain evidence="2">WY2019</strain>
    </source>
</reference>
<comment type="caution">
    <text evidence="2">The sequence shown here is derived from an EMBL/GenBank/DDBJ whole genome shotgun (WGS) entry which is preliminary data.</text>
</comment>
<sequence>MRRLLRELAGEPQTAPPPCCQGALTQWEPQMPGSAELPPDRLQLALEDPHPTLSPLTSCPLSSTCRSSPSVFGSPASSTLHTDAGKLFAQQAKSPQRLQSEH</sequence>